<dbReference type="RefSeq" id="WP_160601543.1">
    <property type="nucleotide sequence ID" value="NZ_WTYU01000002.1"/>
</dbReference>
<keyword evidence="1" id="KW-0812">Transmembrane</keyword>
<feature type="transmembrane region" description="Helical" evidence="1">
    <location>
        <begin position="58"/>
        <end position="80"/>
    </location>
</feature>
<dbReference type="EMBL" id="WTYU01000002">
    <property type="protein sequence ID" value="MXP14946.1"/>
    <property type="molecule type" value="Genomic_DNA"/>
</dbReference>
<protein>
    <submittedName>
        <fullName evidence="2">DUF2975 domain-containing protein</fullName>
    </submittedName>
</protein>
<proteinExistence type="predicted"/>
<keyword evidence="1" id="KW-0472">Membrane</keyword>
<feature type="transmembrane region" description="Helical" evidence="1">
    <location>
        <begin position="143"/>
        <end position="161"/>
    </location>
</feature>
<comment type="caution">
    <text evidence="2">The sequence shown here is derived from an EMBL/GenBank/DDBJ whole genome shotgun (WGS) entry which is preliminary data.</text>
</comment>
<keyword evidence="3" id="KW-1185">Reference proteome</keyword>
<feature type="transmembrane region" description="Helical" evidence="1">
    <location>
        <begin position="109"/>
        <end position="131"/>
    </location>
</feature>
<organism evidence="2 3">
    <name type="scientific">Allopontixanthobacter confluentis</name>
    <dbReference type="NCBI Taxonomy" id="1849021"/>
    <lineage>
        <taxon>Bacteria</taxon>
        <taxon>Pseudomonadati</taxon>
        <taxon>Pseudomonadota</taxon>
        <taxon>Alphaproteobacteria</taxon>
        <taxon>Sphingomonadales</taxon>
        <taxon>Erythrobacteraceae</taxon>
        <taxon>Allopontixanthobacter</taxon>
    </lineage>
</organism>
<name>A0A6L7GHI0_9SPHN</name>
<dbReference type="OrthoDB" id="7349915at2"/>
<gene>
    <name evidence="2" type="ORF">GRI44_09330</name>
</gene>
<dbReference type="Pfam" id="PF11188">
    <property type="entry name" value="DUF2975"/>
    <property type="match status" value="1"/>
</dbReference>
<feature type="transmembrane region" description="Helical" evidence="1">
    <location>
        <begin position="12"/>
        <end position="38"/>
    </location>
</feature>
<keyword evidence="1" id="KW-1133">Transmembrane helix</keyword>
<evidence type="ECO:0000256" key="1">
    <source>
        <dbReference type="SAM" id="Phobius"/>
    </source>
</evidence>
<evidence type="ECO:0000313" key="3">
    <source>
        <dbReference type="Proteomes" id="UP000473531"/>
    </source>
</evidence>
<dbReference type="InterPro" id="IPR021354">
    <property type="entry name" value="DUF2975"/>
</dbReference>
<dbReference type="AlphaFoldDB" id="A0A6L7GHI0"/>
<evidence type="ECO:0000313" key="2">
    <source>
        <dbReference type="EMBL" id="MXP14946.1"/>
    </source>
</evidence>
<accession>A0A6L7GHI0</accession>
<dbReference type="Proteomes" id="UP000473531">
    <property type="component" value="Unassembled WGS sequence"/>
</dbReference>
<sequence length="175" mass="18949">MTRIFNDPLLNIARFFIVLVMAIFVVALLAIIIALPAIGMYHSQVIAALAEDGAPAAALWAIVALMLLAAAVISLCWLFLRHMKRIIDTVAAGDPFVPENANRLRAMGWLVLIIYLIGIPLGAIAMWMASVTEGADIRFTGDLGGGGIVLCLTLFILARVFRKGTEMREELEGTI</sequence>
<reference evidence="2 3" key="1">
    <citation type="submission" date="2019-12" db="EMBL/GenBank/DDBJ databases">
        <title>Genomic-based taxomic classification of the family Erythrobacteraceae.</title>
        <authorList>
            <person name="Xu L."/>
        </authorList>
    </citation>
    <scope>NUCLEOTIDE SEQUENCE [LARGE SCALE GENOMIC DNA]</scope>
    <source>
        <strain evidence="2 3">KCTC 52259</strain>
    </source>
</reference>